<evidence type="ECO:0000313" key="2">
    <source>
        <dbReference type="Proteomes" id="UP000615326"/>
    </source>
</evidence>
<gene>
    <name evidence="1" type="ORF">GOB84_12360</name>
</gene>
<evidence type="ECO:0000313" key="1">
    <source>
        <dbReference type="EMBL" id="NHO33343.1"/>
    </source>
</evidence>
<protein>
    <submittedName>
        <fullName evidence="1">Uncharacterized protein</fullName>
    </submittedName>
</protein>
<accession>A0ABX0KEI9</accession>
<reference evidence="1 2" key="1">
    <citation type="journal article" date="2020" name="Int. J. Syst. Evol. Microbiol.">
        <title>Novel acetic acid bacteria from cider fermentations: Acetobacter conturbans sp. nov. and Acetobacter fallax sp. nov.</title>
        <authorList>
            <person name="Sombolestani A.S."/>
            <person name="Cleenwerck I."/>
            <person name="Cnockaert M."/>
            <person name="Borremans W."/>
            <person name="Wieme A.D."/>
            <person name="De Vuyst L."/>
            <person name="Vandamme P."/>
        </authorList>
    </citation>
    <scope>NUCLEOTIDE SEQUENCE [LARGE SCALE GENOMIC DNA]</scope>
    <source>
        <strain evidence="1 2">LMG 1637</strain>
    </source>
</reference>
<organism evidence="1 2">
    <name type="scientific">Acetobacter fallax</name>
    <dbReference type="NCBI Taxonomy" id="1737473"/>
    <lineage>
        <taxon>Bacteria</taxon>
        <taxon>Pseudomonadati</taxon>
        <taxon>Pseudomonadota</taxon>
        <taxon>Alphaproteobacteria</taxon>
        <taxon>Acetobacterales</taxon>
        <taxon>Acetobacteraceae</taxon>
        <taxon>Acetobacter</taxon>
    </lineage>
</organism>
<keyword evidence="2" id="KW-1185">Reference proteome</keyword>
<comment type="caution">
    <text evidence="1">The sequence shown here is derived from an EMBL/GenBank/DDBJ whole genome shotgun (WGS) entry which is preliminary data.</text>
</comment>
<dbReference type="Proteomes" id="UP000615326">
    <property type="component" value="Unassembled WGS sequence"/>
</dbReference>
<name>A0ABX0KEI9_9PROT</name>
<proteinExistence type="predicted"/>
<dbReference type="RefSeq" id="WP_173577864.1">
    <property type="nucleotide sequence ID" value="NZ_WOSW01000025.1"/>
</dbReference>
<dbReference type="EMBL" id="WOSW01000025">
    <property type="protein sequence ID" value="NHO33343.1"/>
    <property type="molecule type" value="Genomic_DNA"/>
</dbReference>
<sequence length="88" mass="8470">MSGPLMTAMMSVRVYPSQPVSVTPQVVSATTAADGFLVLTLSDGSTVVAIDPASAVGLAIAAALGGEVSVAEAVPSAGGVVPMVLAKG</sequence>